<protein>
    <submittedName>
        <fullName evidence="1">Uncharacterized protein</fullName>
    </submittedName>
</protein>
<sequence length="227" mass="25282">MNAYHKIVPLPIAPGQGELPRRTWWRAPETAHGVCMRANARLRPALARAQDQPWPMLAAVCRAASAALLLHPRLNFYTFWGRLRWAGLPPKVCAFLENADTSCTGVVIQAAHEMSQGRVIELLRAGRGQDEAPPSLMARLWPEADYVLRRLSGVYPAQYVRHNAPLFVSMLWLAGVDDLCYTPAHSMALYPGMPVDGLMPLTLCYNHQLANARPVGRLLRTIADLLE</sequence>
<name>E1QIR3_DESB2</name>
<accession>E1QIR3</accession>
<dbReference type="Proteomes" id="UP000009047">
    <property type="component" value="Chromosome"/>
</dbReference>
<reference evidence="1 2" key="1">
    <citation type="journal article" date="2010" name="Stand. Genomic Sci.">
        <title>Complete genome sequence of Desulfarculus baarsii type strain (2st14).</title>
        <authorList>
            <person name="Sun H."/>
            <person name="Spring S."/>
            <person name="Lapidus A."/>
            <person name="Davenport K."/>
            <person name="Del Rio T.G."/>
            <person name="Tice H."/>
            <person name="Nolan M."/>
            <person name="Copeland A."/>
            <person name="Cheng J.F."/>
            <person name="Lucas S."/>
            <person name="Tapia R."/>
            <person name="Goodwin L."/>
            <person name="Pitluck S."/>
            <person name="Ivanova N."/>
            <person name="Pagani I."/>
            <person name="Mavromatis K."/>
            <person name="Ovchinnikova G."/>
            <person name="Pati A."/>
            <person name="Chen A."/>
            <person name="Palaniappan K."/>
            <person name="Hauser L."/>
            <person name="Chang Y.J."/>
            <person name="Jeffries C.D."/>
            <person name="Detter J.C."/>
            <person name="Han C."/>
            <person name="Rohde M."/>
            <person name="Brambilla E."/>
            <person name="Goker M."/>
            <person name="Woyke T."/>
            <person name="Bristow J."/>
            <person name="Eisen J.A."/>
            <person name="Markowitz V."/>
            <person name="Hugenholtz P."/>
            <person name="Kyrpides N.C."/>
            <person name="Klenk H.P."/>
            <person name="Land M."/>
        </authorList>
    </citation>
    <scope>NUCLEOTIDE SEQUENCE [LARGE SCALE GENOMIC DNA]</scope>
    <source>
        <strain evidence="2">ATCC 33931 / DSM 2075 / LMG 7858 / VKM B-1802 / 2st14</strain>
    </source>
</reference>
<gene>
    <name evidence="1" type="ordered locus">Deba_1118</name>
</gene>
<dbReference type="OrthoDB" id="9842171at2"/>
<evidence type="ECO:0000313" key="2">
    <source>
        <dbReference type="Proteomes" id="UP000009047"/>
    </source>
</evidence>
<evidence type="ECO:0000313" key="1">
    <source>
        <dbReference type="EMBL" id="ADK84486.1"/>
    </source>
</evidence>
<proteinExistence type="predicted"/>
<dbReference type="AlphaFoldDB" id="E1QIR3"/>
<dbReference type="RefSeq" id="WP_013257940.1">
    <property type="nucleotide sequence ID" value="NC_014365.1"/>
</dbReference>
<organism evidence="1 2">
    <name type="scientific">Desulfarculus baarsii (strain ATCC 33931 / DSM 2075 / LMG 7858 / VKM B-1802 / 2st14)</name>
    <dbReference type="NCBI Taxonomy" id="644282"/>
    <lineage>
        <taxon>Bacteria</taxon>
        <taxon>Pseudomonadati</taxon>
        <taxon>Thermodesulfobacteriota</taxon>
        <taxon>Desulfarculia</taxon>
        <taxon>Desulfarculales</taxon>
        <taxon>Desulfarculaceae</taxon>
        <taxon>Desulfarculus</taxon>
    </lineage>
</organism>
<dbReference type="EMBL" id="CP002085">
    <property type="protein sequence ID" value="ADK84486.1"/>
    <property type="molecule type" value="Genomic_DNA"/>
</dbReference>
<keyword evidence="2" id="KW-1185">Reference proteome</keyword>
<dbReference type="KEGG" id="dbr:Deba_1118"/>
<dbReference type="HOGENOM" id="CLU_1218199_0_0_7"/>